<proteinExistence type="predicted"/>
<dbReference type="AlphaFoldDB" id="A0AAX4HLV9"/>
<keyword evidence="2" id="KW-1185">Reference proteome</keyword>
<reference evidence="1 2" key="1">
    <citation type="submission" date="2023-11" db="EMBL/GenBank/DDBJ databases">
        <title>Peredibacter starrii A3.12.</title>
        <authorList>
            <person name="Mitchell R.J."/>
        </authorList>
    </citation>
    <scope>NUCLEOTIDE SEQUENCE [LARGE SCALE GENOMIC DNA]</scope>
    <source>
        <strain evidence="1 2">A3.12</strain>
    </source>
</reference>
<dbReference type="RefSeq" id="WP_321392673.1">
    <property type="nucleotide sequence ID" value="NZ_CP139487.1"/>
</dbReference>
<dbReference type="EMBL" id="CP139487">
    <property type="protein sequence ID" value="WPU64244.1"/>
    <property type="molecule type" value="Genomic_DNA"/>
</dbReference>
<sequence length="100" mass="11589">MNSLQKQTAKSVQDSHETFLVTFETNLLKMQDAVEVELLMKKLQYLGINFDPFQSEIESVCSQIMDQLGLTTHMKNPYLATNILLRLLDKTEERLNNLKQ</sequence>
<evidence type="ECO:0000313" key="2">
    <source>
        <dbReference type="Proteomes" id="UP001324634"/>
    </source>
</evidence>
<protein>
    <submittedName>
        <fullName evidence="1">Uncharacterized protein</fullName>
    </submittedName>
</protein>
<dbReference type="KEGG" id="psti:SOO65_16240"/>
<evidence type="ECO:0000313" key="1">
    <source>
        <dbReference type="EMBL" id="WPU64244.1"/>
    </source>
</evidence>
<accession>A0AAX4HLV9</accession>
<gene>
    <name evidence="1" type="ORF">SOO65_16240</name>
</gene>
<name>A0AAX4HLV9_9BACT</name>
<dbReference type="Proteomes" id="UP001324634">
    <property type="component" value="Chromosome"/>
</dbReference>
<organism evidence="1 2">
    <name type="scientific">Peredibacter starrii</name>
    <dbReference type="NCBI Taxonomy" id="28202"/>
    <lineage>
        <taxon>Bacteria</taxon>
        <taxon>Pseudomonadati</taxon>
        <taxon>Bdellovibrionota</taxon>
        <taxon>Bacteriovoracia</taxon>
        <taxon>Bacteriovoracales</taxon>
        <taxon>Bacteriovoracaceae</taxon>
        <taxon>Peredibacter</taxon>
    </lineage>
</organism>